<dbReference type="EMBL" id="CBFW010000029">
    <property type="protein sequence ID" value="CDC70376.1"/>
    <property type="molecule type" value="Genomic_DNA"/>
</dbReference>
<proteinExistence type="predicted"/>
<accession>R6TR46</accession>
<gene>
    <name evidence="1" type="ORF">BN580_00715</name>
</gene>
<name>R6TR46_9BACT</name>
<dbReference type="AlphaFoldDB" id="R6TR46"/>
<dbReference type="STRING" id="1263015.BN580_00715"/>
<reference evidence="1" key="1">
    <citation type="submission" date="2012-11" db="EMBL/GenBank/DDBJ databases">
        <title>Dependencies among metagenomic species, viruses, plasmids and units of genetic variation.</title>
        <authorList>
            <person name="Nielsen H.B."/>
            <person name="Almeida M."/>
            <person name="Juncker A.S."/>
            <person name="Rasmussen S."/>
            <person name="Li J."/>
            <person name="Sunagawa S."/>
            <person name="Plichta D."/>
            <person name="Gautier L."/>
            <person name="Le Chatelier E."/>
            <person name="Peletier E."/>
            <person name="Bonde I."/>
            <person name="Nielsen T."/>
            <person name="Manichanh C."/>
            <person name="Arumugam M."/>
            <person name="Batto J."/>
            <person name="Santos M.B.Q.D."/>
            <person name="Blom N."/>
            <person name="Borruel N."/>
            <person name="Burgdorf K.S."/>
            <person name="Boumezbeur F."/>
            <person name="Casellas F."/>
            <person name="Dore J."/>
            <person name="Guarner F."/>
            <person name="Hansen T."/>
            <person name="Hildebrand F."/>
            <person name="Kaas R.S."/>
            <person name="Kennedy S."/>
            <person name="Kristiansen K."/>
            <person name="Kultima J.R."/>
            <person name="Leonard P."/>
            <person name="Levenez F."/>
            <person name="Lund O."/>
            <person name="Moumen B."/>
            <person name="Le Paslier D."/>
            <person name="Pons N."/>
            <person name="Pedersen O."/>
            <person name="Prifti E."/>
            <person name="Qin J."/>
            <person name="Raes J."/>
            <person name="Tap J."/>
            <person name="Tims S."/>
            <person name="Ussery D.W."/>
            <person name="Yamada T."/>
            <person name="MetaHit consortium"/>
            <person name="Renault P."/>
            <person name="Sicheritz-Ponten T."/>
            <person name="Bork P."/>
            <person name="Wang J."/>
            <person name="Brunak S."/>
            <person name="Ehrlich S.D."/>
        </authorList>
    </citation>
    <scope>NUCLEOTIDE SEQUENCE [LARGE SCALE GENOMIC DNA]</scope>
</reference>
<organism evidence="1 2">
    <name type="scientific">Candidatus Colimorpha enterica</name>
    <dbReference type="NCBI Taxonomy" id="3083063"/>
    <lineage>
        <taxon>Bacteria</taxon>
        <taxon>Pseudomonadati</taxon>
        <taxon>Bacteroidota</taxon>
        <taxon>Bacteroidia</taxon>
        <taxon>Bacteroidales</taxon>
        <taxon>Candidatus Colimorpha</taxon>
    </lineage>
</organism>
<protein>
    <submittedName>
        <fullName evidence="1">Uncharacterized protein</fullName>
    </submittedName>
</protein>
<evidence type="ECO:0000313" key="2">
    <source>
        <dbReference type="Proteomes" id="UP000017938"/>
    </source>
</evidence>
<evidence type="ECO:0000313" key="1">
    <source>
        <dbReference type="EMBL" id="CDC70376.1"/>
    </source>
</evidence>
<dbReference type="Proteomes" id="UP000017938">
    <property type="component" value="Unassembled WGS sequence"/>
</dbReference>
<sequence>MKVARSNEYIYFYAQTGLSIKSVTEENRMALFIGTGDGAFSGFDYVINCKRSGSTTEATVERLSADGSRKVVGTVDMKTENNRIMFAVPRALIGCDRGLVDITFKWADGFTIDGSGKIDIMSFYTSGDAAPIGRFAYVFSEKK</sequence>
<comment type="caution">
    <text evidence="1">The sequence shown here is derived from an EMBL/GenBank/DDBJ whole genome shotgun (WGS) entry which is preliminary data.</text>
</comment>